<dbReference type="InterPro" id="IPR008928">
    <property type="entry name" value="6-hairpin_glycosidase_sf"/>
</dbReference>
<dbReference type="AlphaFoldDB" id="F8V382"/>
<feature type="non-terminal residue" evidence="6">
    <location>
        <position position="1"/>
    </location>
</feature>
<evidence type="ECO:0000256" key="2">
    <source>
        <dbReference type="ARBA" id="ARBA00023277"/>
    </source>
</evidence>
<dbReference type="SUPFAM" id="SSF48208">
    <property type="entry name" value="Six-hairpin glycosidases"/>
    <property type="match status" value="1"/>
</dbReference>
<dbReference type="EMBL" id="JN020716">
    <property type="protein sequence ID" value="AEH57855.1"/>
    <property type="molecule type" value="Genomic_DNA"/>
</dbReference>
<evidence type="ECO:0000259" key="5">
    <source>
        <dbReference type="Pfam" id="PF00759"/>
    </source>
</evidence>
<evidence type="ECO:0000313" key="6">
    <source>
        <dbReference type="EMBL" id="AEH57855.1"/>
    </source>
</evidence>
<reference evidence="6" key="2">
    <citation type="journal article" date="2012" name="Biotechnol. Lett.">
        <title>Retrieval of glycoside hydrolase family 9 cellulase genes from environmental DNA by metagenomic gene specific multi-primer PCR.</title>
        <authorList>
            <person name="Xiong X."/>
            <person name="Yin X."/>
            <person name="Pei X."/>
            <person name="Jin P."/>
            <person name="Zhang A."/>
            <person name="Li Y."/>
            <person name="Gong W."/>
            <person name="Wang Q."/>
        </authorList>
    </citation>
    <scope>NUCLEOTIDE SEQUENCE</scope>
</reference>
<dbReference type="GO" id="GO:0004553">
    <property type="term" value="F:hydrolase activity, hydrolyzing O-glycosyl compounds"/>
    <property type="evidence" value="ECO:0007669"/>
    <property type="project" value="InterPro"/>
</dbReference>
<dbReference type="Pfam" id="PF00759">
    <property type="entry name" value="Glyco_hydro_9"/>
    <property type="match status" value="1"/>
</dbReference>
<dbReference type="PANTHER" id="PTHR22298">
    <property type="entry name" value="ENDO-1,4-BETA-GLUCANASE"/>
    <property type="match status" value="1"/>
</dbReference>
<keyword evidence="1 6" id="KW-0378">Hydrolase</keyword>
<reference evidence="6" key="1">
    <citation type="submission" date="2011-05" db="EMBL/GenBank/DDBJ databases">
        <title>Combinatorial multi-primer PCR(CMP-PCR), a novel stratgy for recovery of metagenomic enzyme family genes.</title>
        <authorList>
            <person name="Wang Q.Y."/>
            <person name="Xiong X.L."/>
            <person name="Wu H.L."/>
            <person name="Jin P."/>
            <person name="Zhou X.L."/>
        </authorList>
    </citation>
    <scope>NUCLEOTIDE SEQUENCE</scope>
</reference>
<evidence type="ECO:0000256" key="4">
    <source>
        <dbReference type="ARBA" id="ARBA00023326"/>
    </source>
</evidence>
<accession>F8V382</accession>
<organism evidence="6">
    <name type="scientific">uncultured organism</name>
    <dbReference type="NCBI Taxonomy" id="155900"/>
    <lineage>
        <taxon>unclassified sequences</taxon>
        <taxon>environmental samples</taxon>
    </lineage>
</organism>
<dbReference type="Gene3D" id="1.50.10.10">
    <property type="match status" value="1"/>
</dbReference>
<evidence type="ECO:0000256" key="3">
    <source>
        <dbReference type="ARBA" id="ARBA00023295"/>
    </source>
</evidence>
<protein>
    <submittedName>
        <fullName evidence="6">Glycoside hydrolase family 9 cellulase</fullName>
    </submittedName>
</protein>
<sequence length="391" mass="42820">GWYDAGDYGRYVVNSGISTGTLLMTQELFGARLADMPLDIPESGNGTPDLLNEIRWNLEWMLTMRDGEDGGVWPKQTSLSFPAFVMPEKDLTVSQVVGTAAAPFKSSCASADFAAVMAMAQRIYGPYDAAFAERAGHAAARAWEWLELHPNVTYSNPAGVSTGEYGDSDCSDERLWASAELWRTTGAELYHSHFLANYARFIGSAGTPSWPHTAPLALWTYALSNRDDADPTARDLIRARVSLVANQLVDRIAANPYRIAMTSSDFNWGSNSQAANYSVLLLVANALEPDRRFTDASLENLHYLLGRNPFSVSWVTAVGSEWFKKPHHRPSGADANADPWPGLLSGGPNKYRNDNVLLNLPTGLAPMKVWSDHQDSYAGNEVAINWNAPLA</sequence>
<evidence type="ECO:0000256" key="1">
    <source>
        <dbReference type="ARBA" id="ARBA00022801"/>
    </source>
</evidence>
<dbReference type="InterPro" id="IPR033126">
    <property type="entry name" value="Glyco_hydro_9_Asp/Glu_AS"/>
</dbReference>
<keyword evidence="2" id="KW-0119">Carbohydrate metabolism</keyword>
<dbReference type="GO" id="GO:0000272">
    <property type="term" value="P:polysaccharide catabolic process"/>
    <property type="evidence" value="ECO:0007669"/>
    <property type="project" value="UniProtKB-KW"/>
</dbReference>
<feature type="domain" description="Glycoside hydrolase family 9" evidence="5">
    <location>
        <begin position="1"/>
        <end position="390"/>
    </location>
</feature>
<dbReference type="PROSITE" id="PS00698">
    <property type="entry name" value="GH9_3"/>
    <property type="match status" value="1"/>
</dbReference>
<dbReference type="InterPro" id="IPR012341">
    <property type="entry name" value="6hp_glycosidase-like_sf"/>
</dbReference>
<name>F8V382_9ZZZZ</name>
<feature type="non-terminal residue" evidence="6">
    <location>
        <position position="391"/>
    </location>
</feature>
<dbReference type="InterPro" id="IPR001701">
    <property type="entry name" value="Glyco_hydro_9"/>
</dbReference>
<keyword evidence="3" id="KW-0326">Glycosidase</keyword>
<keyword evidence="4" id="KW-0624">Polysaccharide degradation</keyword>
<proteinExistence type="predicted"/>